<dbReference type="NCBIfam" id="TIGR01352">
    <property type="entry name" value="tonB_Cterm"/>
    <property type="match status" value="1"/>
</dbReference>
<organism evidence="12 13">
    <name type="scientific">Hymenobacter aerilatus</name>
    <dbReference type="NCBI Taxonomy" id="2932251"/>
    <lineage>
        <taxon>Bacteria</taxon>
        <taxon>Pseudomonadati</taxon>
        <taxon>Bacteroidota</taxon>
        <taxon>Cytophagia</taxon>
        <taxon>Cytophagales</taxon>
        <taxon>Hymenobacteraceae</taxon>
        <taxon>Hymenobacter</taxon>
    </lineage>
</organism>
<dbReference type="EMBL" id="CP095053">
    <property type="protein sequence ID" value="UOR04366.1"/>
    <property type="molecule type" value="Genomic_DNA"/>
</dbReference>
<dbReference type="GO" id="GO:0031992">
    <property type="term" value="F:energy transducer activity"/>
    <property type="evidence" value="ECO:0007669"/>
    <property type="project" value="InterPro"/>
</dbReference>
<evidence type="ECO:0000256" key="6">
    <source>
        <dbReference type="ARBA" id="ARBA00022692"/>
    </source>
</evidence>
<dbReference type="InterPro" id="IPR051045">
    <property type="entry name" value="TonB-dependent_transducer"/>
</dbReference>
<keyword evidence="8 10" id="KW-1133">Transmembrane helix</keyword>
<name>A0A8T9SX46_9BACT</name>
<dbReference type="GO" id="GO:0015891">
    <property type="term" value="P:siderophore transport"/>
    <property type="evidence" value="ECO:0007669"/>
    <property type="project" value="InterPro"/>
</dbReference>
<keyword evidence="4" id="KW-1003">Cell membrane</keyword>
<dbReference type="SUPFAM" id="SSF74653">
    <property type="entry name" value="TolA/TonB C-terminal domain"/>
    <property type="match status" value="1"/>
</dbReference>
<dbReference type="GO" id="GO:0098797">
    <property type="term" value="C:plasma membrane protein complex"/>
    <property type="evidence" value="ECO:0007669"/>
    <property type="project" value="TreeGrafter"/>
</dbReference>
<evidence type="ECO:0000256" key="8">
    <source>
        <dbReference type="ARBA" id="ARBA00022989"/>
    </source>
</evidence>
<dbReference type="KEGG" id="haei:MUN82_15630"/>
<dbReference type="PANTHER" id="PTHR33446:SF2">
    <property type="entry name" value="PROTEIN TONB"/>
    <property type="match status" value="1"/>
</dbReference>
<evidence type="ECO:0000256" key="10">
    <source>
        <dbReference type="SAM" id="Phobius"/>
    </source>
</evidence>
<sequence>MNTLHLPTATLDDIVFEGRNKAYGAFVLRRLYHQHLTRAALIAFSLFLLLVSVPLLVNKLWPTVSADILPPSASKPINELINVVLPPPTEQPEVAAAPPAPVIVTTIRETVPTRVVPDDQVKVEPLKETSPTTLTDGILGEVERPGVLGGSATGEINATGNATIGNNDSGRTAAAPPAQPFEYAEVMPEFAGGPDALRKFMQKNLRYPTQALSNNIAGKVYVSFVVNTDGSITNVEIAKGLGYGTDEEAMRVIRKMPAWTPGRQNSRSVPVRYTMPITFRYE</sequence>
<dbReference type="GO" id="GO:0015031">
    <property type="term" value="P:protein transport"/>
    <property type="evidence" value="ECO:0007669"/>
    <property type="project" value="UniProtKB-KW"/>
</dbReference>
<proteinExistence type="inferred from homology"/>
<dbReference type="GO" id="GO:0055085">
    <property type="term" value="P:transmembrane transport"/>
    <property type="evidence" value="ECO:0007669"/>
    <property type="project" value="InterPro"/>
</dbReference>
<reference evidence="12 13" key="1">
    <citation type="submission" date="2022-04" db="EMBL/GenBank/DDBJ databases">
        <title>Hymenobacter sp. isolated from the air.</title>
        <authorList>
            <person name="Won M."/>
            <person name="Lee C.-M."/>
            <person name="Woen H.-Y."/>
            <person name="Kwon S.-W."/>
        </authorList>
    </citation>
    <scope>NUCLEOTIDE SEQUENCE [LARGE SCALE GENOMIC DNA]</scope>
    <source>
        <strain evidence="13">5413 J-13</strain>
    </source>
</reference>
<dbReference type="InterPro" id="IPR003538">
    <property type="entry name" value="TonB"/>
</dbReference>
<evidence type="ECO:0000313" key="12">
    <source>
        <dbReference type="EMBL" id="UOR04366.1"/>
    </source>
</evidence>
<evidence type="ECO:0000256" key="4">
    <source>
        <dbReference type="ARBA" id="ARBA00022475"/>
    </source>
</evidence>
<dbReference type="Proteomes" id="UP000829925">
    <property type="component" value="Chromosome"/>
</dbReference>
<feature type="domain" description="TonB C-terminal" evidence="11">
    <location>
        <begin position="192"/>
        <end position="282"/>
    </location>
</feature>
<gene>
    <name evidence="12" type="ORF">MUN82_15630</name>
</gene>
<evidence type="ECO:0000256" key="7">
    <source>
        <dbReference type="ARBA" id="ARBA00022927"/>
    </source>
</evidence>
<keyword evidence="13" id="KW-1185">Reference proteome</keyword>
<comment type="similarity">
    <text evidence="2">Belongs to the TonB family.</text>
</comment>
<protein>
    <submittedName>
        <fullName evidence="12">TonB family protein</fullName>
    </submittedName>
</protein>
<evidence type="ECO:0000259" key="11">
    <source>
        <dbReference type="PROSITE" id="PS52015"/>
    </source>
</evidence>
<comment type="subcellular location">
    <subcellularLocation>
        <location evidence="1">Cell inner membrane</location>
        <topology evidence="1">Single-pass membrane protein</topology>
        <orientation evidence="1">Periplasmic side</orientation>
    </subcellularLocation>
</comment>
<dbReference type="Gene3D" id="3.30.1150.10">
    <property type="match status" value="1"/>
</dbReference>
<dbReference type="PANTHER" id="PTHR33446">
    <property type="entry name" value="PROTEIN TONB-RELATED"/>
    <property type="match status" value="1"/>
</dbReference>
<keyword evidence="9 10" id="KW-0472">Membrane</keyword>
<dbReference type="InterPro" id="IPR006260">
    <property type="entry name" value="TonB/TolA_C"/>
</dbReference>
<evidence type="ECO:0000256" key="9">
    <source>
        <dbReference type="ARBA" id="ARBA00023136"/>
    </source>
</evidence>
<evidence type="ECO:0000256" key="1">
    <source>
        <dbReference type="ARBA" id="ARBA00004383"/>
    </source>
</evidence>
<keyword evidence="6 10" id="KW-0812">Transmembrane</keyword>
<dbReference type="Pfam" id="PF03544">
    <property type="entry name" value="TonB_C"/>
    <property type="match status" value="1"/>
</dbReference>
<feature type="transmembrane region" description="Helical" evidence="10">
    <location>
        <begin position="39"/>
        <end position="57"/>
    </location>
</feature>
<keyword evidence="3" id="KW-0813">Transport</keyword>
<keyword evidence="5" id="KW-0997">Cell inner membrane</keyword>
<dbReference type="GO" id="GO:0030288">
    <property type="term" value="C:outer membrane-bounded periplasmic space"/>
    <property type="evidence" value="ECO:0007669"/>
    <property type="project" value="InterPro"/>
</dbReference>
<evidence type="ECO:0000256" key="5">
    <source>
        <dbReference type="ARBA" id="ARBA00022519"/>
    </source>
</evidence>
<dbReference type="PRINTS" id="PR01374">
    <property type="entry name" value="TONBPROTEIN"/>
</dbReference>
<evidence type="ECO:0000256" key="3">
    <source>
        <dbReference type="ARBA" id="ARBA00022448"/>
    </source>
</evidence>
<evidence type="ECO:0000256" key="2">
    <source>
        <dbReference type="ARBA" id="ARBA00006555"/>
    </source>
</evidence>
<dbReference type="InterPro" id="IPR037682">
    <property type="entry name" value="TonB_C"/>
</dbReference>
<dbReference type="PROSITE" id="PS52015">
    <property type="entry name" value="TONB_CTD"/>
    <property type="match status" value="1"/>
</dbReference>
<evidence type="ECO:0000313" key="13">
    <source>
        <dbReference type="Proteomes" id="UP000829925"/>
    </source>
</evidence>
<keyword evidence="7" id="KW-0653">Protein transport</keyword>
<dbReference type="AlphaFoldDB" id="A0A8T9SX46"/>
<dbReference type="RefSeq" id="WP_245091938.1">
    <property type="nucleotide sequence ID" value="NZ_CP095053.1"/>
</dbReference>
<accession>A0A8T9SX46</accession>